<proteinExistence type="predicted"/>
<reference evidence="3 4" key="1">
    <citation type="submission" date="2018-05" db="EMBL/GenBank/DDBJ databases">
        <title>The Hungate 1000. A catalogue of reference genomes from the rumen microbiome.</title>
        <authorList>
            <person name="Kelly W."/>
        </authorList>
    </citation>
    <scope>NUCLEOTIDE SEQUENCE [LARGE SCALE GENOMIC DNA]</scope>
    <source>
        <strain evidence="3 4">SAb67</strain>
    </source>
</reference>
<name>A0A315Y243_RUMFL</name>
<sequence length="263" mass="29864">MKKAFMAIIAAAAVMAFSAVSCGSKKEESGAVNETTAASEEDTTEAETTDPDNEEYRELIRRDAEEGIDITPKPLPEFDHIPEDWKEISYERVSLRIPPDLEETEMWPSYVKTCYGKEDSFRTAYIVEKMENKYGFLNTGFPEVNEETAAEAFKVLGIEFDGSWLSMYKAVLSLTSEMRTDSNAESFETAMIAKEFTIRDNSEVYYKQINGCEVYFMKNDFSNDGCESFNAMIFVSDNEYYQVQVIGDTIEEALMMCSTIDIK</sequence>
<feature type="compositionally biased region" description="Acidic residues" evidence="1">
    <location>
        <begin position="39"/>
        <end position="52"/>
    </location>
</feature>
<protein>
    <recommendedName>
        <fullName evidence="5">Lipoprotein</fullName>
    </recommendedName>
</protein>
<feature type="region of interest" description="Disordered" evidence="1">
    <location>
        <begin position="25"/>
        <end position="52"/>
    </location>
</feature>
<evidence type="ECO:0008006" key="5">
    <source>
        <dbReference type="Google" id="ProtNLM"/>
    </source>
</evidence>
<gene>
    <name evidence="3" type="ORF">IE37_01293</name>
</gene>
<dbReference type="EMBL" id="QGDI01000004">
    <property type="protein sequence ID" value="PWJ13488.1"/>
    <property type="molecule type" value="Genomic_DNA"/>
</dbReference>
<keyword evidence="2" id="KW-0732">Signal</keyword>
<dbReference type="Proteomes" id="UP000245720">
    <property type="component" value="Unassembled WGS sequence"/>
</dbReference>
<comment type="caution">
    <text evidence="3">The sequence shown here is derived from an EMBL/GenBank/DDBJ whole genome shotgun (WGS) entry which is preliminary data.</text>
</comment>
<feature type="signal peptide" evidence="2">
    <location>
        <begin position="1"/>
        <end position="21"/>
    </location>
</feature>
<feature type="chain" id="PRO_5039039042" description="Lipoprotein" evidence="2">
    <location>
        <begin position="22"/>
        <end position="263"/>
    </location>
</feature>
<evidence type="ECO:0000313" key="4">
    <source>
        <dbReference type="Proteomes" id="UP000245720"/>
    </source>
</evidence>
<evidence type="ECO:0000256" key="2">
    <source>
        <dbReference type="SAM" id="SignalP"/>
    </source>
</evidence>
<organism evidence="3 4">
    <name type="scientific">Ruminococcus flavefaciens</name>
    <dbReference type="NCBI Taxonomy" id="1265"/>
    <lineage>
        <taxon>Bacteria</taxon>
        <taxon>Bacillati</taxon>
        <taxon>Bacillota</taxon>
        <taxon>Clostridia</taxon>
        <taxon>Eubacteriales</taxon>
        <taxon>Oscillospiraceae</taxon>
        <taxon>Ruminococcus</taxon>
    </lineage>
</organism>
<dbReference type="OrthoDB" id="1818807at2"/>
<dbReference type="PROSITE" id="PS51257">
    <property type="entry name" value="PROKAR_LIPOPROTEIN"/>
    <property type="match status" value="1"/>
</dbReference>
<dbReference type="AlphaFoldDB" id="A0A315Y243"/>
<accession>A0A315Y243</accession>
<evidence type="ECO:0000313" key="3">
    <source>
        <dbReference type="EMBL" id="PWJ13488.1"/>
    </source>
</evidence>
<evidence type="ECO:0000256" key="1">
    <source>
        <dbReference type="SAM" id="MobiDB-lite"/>
    </source>
</evidence>
<dbReference type="RefSeq" id="WP_109726112.1">
    <property type="nucleotide sequence ID" value="NZ_QGDI01000004.1"/>
</dbReference>